<dbReference type="Proteomes" id="UP001497535">
    <property type="component" value="Unassembled WGS sequence"/>
</dbReference>
<sequence>MLKLIVLNYILLIYCFNIVDGSGEGSNEENDEFFETKEEFDISSEIDEIDQHVKNQIAWILENARKCDEQEKCVNMFLNDMAMFNDLARVGGIAALCDNMKSEEGKIGNPIRELLNGGINNNDAKSRLNLYTKCVDNFFTKDRGLFQMKNSKPHELSEINEKLLRSFLLTKPLYIATTMYESIQNKDTNALLEIVSTQKLEDLNVAMKIMIALHPDLKLVKMVNEKVDFKEFSKGQIPFDADQLDQFLNWRFDPNCNEKPIENKIGWLNNPMKEIRNYIKNFKQRCLENPTISDYIVILENKKTRNNFFLMRFNCAMKAFENQKQDKTSLHVDDLIRTLILSYSNDEESITHLMKVNERKELEDKINNANFNLQGWNDKVFKYACKRFLNLENASQVMSYNRFIEHYGENIVAFTNALTSVENLFNIKIDKKKVKISNDKMFIDLNKVPGSSVVKNLIEEINNDILDKLDSKSFGRIKINNQKMEDLIAFSSNYLYAKYLALALALNQAVGKGDDKENKNKLISLKISDEQLDKIKSINFDSIKKLLDKMSIKLFDKYKGSKSNQNSDFVNDLINEMINLINDVDFKLSGDSGNDYSADFVDFRAIQLFDNGENKSFVDRLIEKIFNYLKRPIDWIRNKASNSKNIVFLNEFKQINSFVVVIENFITKKTSIEKLYFKLSKIKKNGENLSEKLQVFLNNFVKNLNDKNKLREEFLDLFPYLTAFGNALKINKNHKEIGLSKKDVDRAPDNLNKMTKNELKKFIDGIVKYIKEFSSNIKSKLAENFVENEKNNWPNLKYFMPKIYVCWFKFI</sequence>
<comment type="caution">
    <text evidence="1">The sequence shown here is derived from an EMBL/GenBank/DDBJ whole genome shotgun (WGS) entry which is preliminary data.</text>
</comment>
<evidence type="ECO:0000313" key="1">
    <source>
        <dbReference type="EMBL" id="CAK5104061.1"/>
    </source>
</evidence>
<reference evidence="1" key="1">
    <citation type="submission" date="2023-11" db="EMBL/GenBank/DDBJ databases">
        <authorList>
            <person name="Poullet M."/>
        </authorList>
    </citation>
    <scope>NUCLEOTIDE SEQUENCE</scope>
    <source>
        <strain evidence="1">E1834</strain>
    </source>
</reference>
<evidence type="ECO:0000313" key="2">
    <source>
        <dbReference type="Proteomes" id="UP001497535"/>
    </source>
</evidence>
<protein>
    <submittedName>
        <fullName evidence="1">Uncharacterized protein</fullName>
    </submittedName>
</protein>
<proteinExistence type="predicted"/>
<organism evidence="1 2">
    <name type="scientific">Meloidogyne enterolobii</name>
    <name type="common">Root-knot nematode worm</name>
    <name type="synonym">Meloidogyne mayaguensis</name>
    <dbReference type="NCBI Taxonomy" id="390850"/>
    <lineage>
        <taxon>Eukaryota</taxon>
        <taxon>Metazoa</taxon>
        <taxon>Ecdysozoa</taxon>
        <taxon>Nematoda</taxon>
        <taxon>Chromadorea</taxon>
        <taxon>Rhabditida</taxon>
        <taxon>Tylenchina</taxon>
        <taxon>Tylenchomorpha</taxon>
        <taxon>Tylenchoidea</taxon>
        <taxon>Meloidogynidae</taxon>
        <taxon>Meloidogyninae</taxon>
        <taxon>Meloidogyne</taxon>
    </lineage>
</organism>
<name>A0ACB1AUS0_MELEN</name>
<accession>A0ACB1AUS0</accession>
<gene>
    <name evidence="1" type="ORF">MENTE1834_LOCUS42910</name>
</gene>
<keyword evidence="2" id="KW-1185">Reference proteome</keyword>
<dbReference type="EMBL" id="CAVMJV010000116">
    <property type="protein sequence ID" value="CAK5104061.1"/>
    <property type="molecule type" value="Genomic_DNA"/>
</dbReference>